<name>A0ABT4A6T8_9BACT</name>
<keyword evidence="3" id="KW-1185">Reference proteome</keyword>
<sequence>MKVIVFGATGGTGQATVRELLDGAHEVTAFSRHADQLGIRSERLHRVAGDALNPEEVERAMSGQDAVVVALGVNDNPLKVRLLHRSRTPTNICSEGTRNIIQAMHRLGVRRLVVVSAYGVGETRAVLPWPFKLAYRLLLKEQIADKERQEQLVRNSGLDWIIVQPVGLTYGRPHGGDVLASTTGEIHHNTIPRSDVGRFLASAVGGNQFLFRTVALSG</sequence>
<dbReference type="SUPFAM" id="SSF51735">
    <property type="entry name" value="NAD(P)-binding Rossmann-fold domains"/>
    <property type="match status" value="1"/>
</dbReference>
<proteinExistence type="predicted"/>
<dbReference type="PANTHER" id="PTHR43355">
    <property type="entry name" value="FLAVIN REDUCTASE (NADPH)"/>
    <property type="match status" value="1"/>
</dbReference>
<feature type="domain" description="NAD(P)-binding" evidence="1">
    <location>
        <begin position="7"/>
        <end position="204"/>
    </location>
</feature>
<gene>
    <name evidence="2" type="ORF">OV287_19525</name>
</gene>
<accession>A0ABT4A6T8</accession>
<organism evidence="2 3">
    <name type="scientific">Archangium lansingense</name>
    <dbReference type="NCBI Taxonomy" id="2995310"/>
    <lineage>
        <taxon>Bacteria</taxon>
        <taxon>Pseudomonadati</taxon>
        <taxon>Myxococcota</taxon>
        <taxon>Myxococcia</taxon>
        <taxon>Myxococcales</taxon>
        <taxon>Cystobacterineae</taxon>
        <taxon>Archangiaceae</taxon>
        <taxon>Archangium</taxon>
    </lineage>
</organism>
<dbReference type="Pfam" id="PF13460">
    <property type="entry name" value="NAD_binding_10"/>
    <property type="match status" value="1"/>
</dbReference>
<evidence type="ECO:0000259" key="1">
    <source>
        <dbReference type="Pfam" id="PF13460"/>
    </source>
</evidence>
<dbReference type="InterPro" id="IPR051606">
    <property type="entry name" value="Polyketide_Oxido-like"/>
</dbReference>
<evidence type="ECO:0000313" key="2">
    <source>
        <dbReference type="EMBL" id="MCY1076672.1"/>
    </source>
</evidence>
<dbReference type="EMBL" id="JAPNKA010000001">
    <property type="protein sequence ID" value="MCY1076672.1"/>
    <property type="molecule type" value="Genomic_DNA"/>
</dbReference>
<dbReference type="InterPro" id="IPR036291">
    <property type="entry name" value="NAD(P)-bd_dom_sf"/>
</dbReference>
<dbReference type="PANTHER" id="PTHR43355:SF2">
    <property type="entry name" value="FLAVIN REDUCTASE (NADPH)"/>
    <property type="match status" value="1"/>
</dbReference>
<dbReference type="InterPro" id="IPR016040">
    <property type="entry name" value="NAD(P)-bd_dom"/>
</dbReference>
<evidence type="ECO:0000313" key="3">
    <source>
        <dbReference type="Proteomes" id="UP001207654"/>
    </source>
</evidence>
<dbReference type="RefSeq" id="WP_267535549.1">
    <property type="nucleotide sequence ID" value="NZ_JAPNKA010000001.1"/>
</dbReference>
<dbReference type="Gene3D" id="3.40.50.720">
    <property type="entry name" value="NAD(P)-binding Rossmann-like Domain"/>
    <property type="match status" value="1"/>
</dbReference>
<comment type="caution">
    <text evidence="2">The sequence shown here is derived from an EMBL/GenBank/DDBJ whole genome shotgun (WGS) entry which is preliminary data.</text>
</comment>
<reference evidence="2 3" key="1">
    <citation type="submission" date="2022-11" db="EMBL/GenBank/DDBJ databases">
        <title>Minimal conservation of predation-associated metabolite biosynthetic gene clusters underscores biosynthetic potential of Myxococcota including descriptions for ten novel species: Archangium lansinium sp. nov., Myxococcus landrumus sp. nov., Nannocystis bai.</title>
        <authorList>
            <person name="Ahearne A."/>
            <person name="Stevens C."/>
            <person name="Phillips K."/>
        </authorList>
    </citation>
    <scope>NUCLEOTIDE SEQUENCE [LARGE SCALE GENOMIC DNA]</scope>
    <source>
        <strain evidence="2 3">MIWBW</strain>
    </source>
</reference>
<protein>
    <submittedName>
        <fullName evidence="2">SDR family oxidoreductase</fullName>
    </submittedName>
</protein>
<dbReference type="Proteomes" id="UP001207654">
    <property type="component" value="Unassembled WGS sequence"/>
</dbReference>